<dbReference type="NCBIfam" id="TIGR04183">
    <property type="entry name" value="Por_Secre_tail"/>
    <property type="match status" value="1"/>
</dbReference>
<evidence type="ECO:0000313" key="4">
    <source>
        <dbReference type="Proteomes" id="UP000235826"/>
    </source>
</evidence>
<sequence length="242" mass="27321">MKYIIPLFIFIVSYSSFSQSPIIKDGTWYLHNLIINSEEHPFPINSANRVIDGTFSTLANDKKGFNTWVCDTMECSLDFDSENPSFSIISKGITLGGCTFDANIVSPQLVTDFEIKWYNFFNYGNIYSYEIIEETSTTSQTLIITDANGNKAIFNNAVLSTNEFSNLDFSIYPIPAKEELNISSTINLENLKFTIFDLSGKVIAKEQKVKSKPINIENLSKGVYFLQIKSNIGNVVTKRFVK</sequence>
<keyword evidence="4" id="KW-1185">Reference proteome</keyword>
<proteinExistence type="predicted"/>
<dbReference type="InterPro" id="IPR026444">
    <property type="entry name" value="Secre_tail"/>
</dbReference>
<accession>A0A2K9PK57</accession>
<evidence type="ECO:0000259" key="2">
    <source>
        <dbReference type="Pfam" id="PF18962"/>
    </source>
</evidence>
<reference evidence="3 4" key="1">
    <citation type="submission" date="2018-01" db="EMBL/GenBank/DDBJ databases">
        <title>Complete genome sequence of Flavivirga eckloniae ECD14 isolated from seaweed Ecklonia cava.</title>
        <authorList>
            <person name="Lee J.H."/>
            <person name="Baik K.S."/>
            <person name="Seong C.N."/>
        </authorList>
    </citation>
    <scope>NUCLEOTIDE SEQUENCE [LARGE SCALE GENOMIC DNA]</scope>
    <source>
        <strain evidence="3 4">ECD14</strain>
    </source>
</reference>
<dbReference type="EMBL" id="CP025791">
    <property type="protein sequence ID" value="AUP77415.1"/>
    <property type="molecule type" value="Genomic_DNA"/>
</dbReference>
<dbReference type="Pfam" id="PF18962">
    <property type="entry name" value="Por_Secre_tail"/>
    <property type="match status" value="1"/>
</dbReference>
<dbReference type="RefSeq" id="WP_102754075.1">
    <property type="nucleotide sequence ID" value="NZ_CP025791.1"/>
</dbReference>
<dbReference type="AlphaFoldDB" id="A0A2K9PK57"/>
<gene>
    <name evidence="3" type="ORF">C1H87_01240</name>
</gene>
<organism evidence="3 4">
    <name type="scientific">Flavivirga eckloniae</name>
    <dbReference type="NCBI Taxonomy" id="1803846"/>
    <lineage>
        <taxon>Bacteria</taxon>
        <taxon>Pseudomonadati</taxon>
        <taxon>Bacteroidota</taxon>
        <taxon>Flavobacteriia</taxon>
        <taxon>Flavobacteriales</taxon>
        <taxon>Flavobacteriaceae</taxon>
        <taxon>Flavivirga</taxon>
    </lineage>
</organism>
<dbReference type="Proteomes" id="UP000235826">
    <property type="component" value="Chromosome"/>
</dbReference>
<dbReference type="OrthoDB" id="1433593at2"/>
<evidence type="ECO:0000256" key="1">
    <source>
        <dbReference type="ARBA" id="ARBA00022729"/>
    </source>
</evidence>
<evidence type="ECO:0000313" key="3">
    <source>
        <dbReference type="EMBL" id="AUP77415.1"/>
    </source>
</evidence>
<keyword evidence="1" id="KW-0732">Signal</keyword>
<name>A0A2K9PK57_9FLAO</name>
<protein>
    <recommendedName>
        <fullName evidence="2">Secretion system C-terminal sorting domain-containing protein</fullName>
    </recommendedName>
</protein>
<feature type="domain" description="Secretion system C-terminal sorting" evidence="2">
    <location>
        <begin position="171"/>
        <end position="240"/>
    </location>
</feature>
<dbReference type="KEGG" id="fek:C1H87_01240"/>